<dbReference type="AlphaFoldDB" id="A0A383C2J4"/>
<feature type="non-terminal residue" evidence="1">
    <location>
        <position position="155"/>
    </location>
</feature>
<dbReference type="InterPro" id="IPR003737">
    <property type="entry name" value="GlcNAc_PI_deacetylase-related"/>
</dbReference>
<reference evidence="1" key="1">
    <citation type="submission" date="2018-05" db="EMBL/GenBank/DDBJ databases">
        <authorList>
            <person name="Lanie J.A."/>
            <person name="Ng W.-L."/>
            <person name="Kazmierczak K.M."/>
            <person name="Andrzejewski T.M."/>
            <person name="Davidsen T.M."/>
            <person name="Wayne K.J."/>
            <person name="Tettelin H."/>
            <person name="Glass J.I."/>
            <person name="Rusch D."/>
            <person name="Podicherti R."/>
            <person name="Tsui H.-C.T."/>
            <person name="Winkler M.E."/>
        </authorList>
    </citation>
    <scope>NUCLEOTIDE SEQUENCE</scope>
</reference>
<accession>A0A383C2J4</accession>
<dbReference type="Gene3D" id="3.40.50.10320">
    <property type="entry name" value="LmbE-like"/>
    <property type="match status" value="1"/>
</dbReference>
<dbReference type="EMBL" id="UINC01205283">
    <property type="protein sequence ID" value="SVE26391.1"/>
    <property type="molecule type" value="Genomic_DNA"/>
</dbReference>
<evidence type="ECO:0000313" key="1">
    <source>
        <dbReference type="EMBL" id="SVE26391.1"/>
    </source>
</evidence>
<dbReference type="SUPFAM" id="SSF102588">
    <property type="entry name" value="LmbE-like"/>
    <property type="match status" value="1"/>
</dbReference>
<sequence>MAGTLLHLNRVGWETHYLNVSSGNCGSQKMSSEETARVRGEEAKRAAALLGATFHDGFSNDLEILYDLDHLRKLAAILRGVGPDVVLTHSPQDYMEDHTNVCRLAVTAAFTHSMSNFETEPPVEPSFKEVTVYHAMPYGLRDNLRKRVTAGLFVD</sequence>
<evidence type="ECO:0008006" key="2">
    <source>
        <dbReference type="Google" id="ProtNLM"/>
    </source>
</evidence>
<name>A0A383C2J4_9ZZZZ</name>
<organism evidence="1">
    <name type="scientific">marine metagenome</name>
    <dbReference type="NCBI Taxonomy" id="408172"/>
    <lineage>
        <taxon>unclassified sequences</taxon>
        <taxon>metagenomes</taxon>
        <taxon>ecological metagenomes</taxon>
    </lineage>
</organism>
<proteinExistence type="predicted"/>
<dbReference type="Pfam" id="PF02585">
    <property type="entry name" value="PIG-L"/>
    <property type="match status" value="1"/>
</dbReference>
<dbReference type="InterPro" id="IPR024078">
    <property type="entry name" value="LmbE-like_dom_sf"/>
</dbReference>
<protein>
    <recommendedName>
        <fullName evidence="2">LmbE family protein</fullName>
    </recommendedName>
</protein>
<gene>
    <name evidence="1" type="ORF">METZ01_LOCUS479245</name>
</gene>